<feature type="compositionally biased region" description="Low complexity" evidence="1">
    <location>
        <begin position="1"/>
        <end position="22"/>
    </location>
</feature>
<name>A0A6M8BJ50_9CYAN</name>
<proteinExistence type="predicted"/>
<dbReference type="Pfam" id="PF11210">
    <property type="entry name" value="DUF2996"/>
    <property type="match status" value="1"/>
</dbReference>
<feature type="compositionally biased region" description="Basic and acidic residues" evidence="1">
    <location>
        <begin position="56"/>
        <end position="66"/>
    </location>
</feature>
<dbReference type="EMBL" id="CP053661">
    <property type="protein sequence ID" value="QKD82455.1"/>
    <property type="molecule type" value="Genomic_DNA"/>
</dbReference>
<sequence length="183" mass="19759">MPDEATNPPAEAASTPTEAQPASDAPAATPDEKKPPRAPKAQSGDGEAPAAKPKKEKPPALEDKPFADFITQDYMPSLKKAMAATGFDDLDLTFEKLPLPIKGMEELGACWQVQGKFQGGQHQFLVGFVKEDIQGQKVFSCAGNGASPSLLESFMIDERKVTLDLMVLYTLQRLNGQKWLVGN</sequence>
<evidence type="ECO:0000313" key="3">
    <source>
        <dbReference type="Proteomes" id="UP000505210"/>
    </source>
</evidence>
<reference evidence="2 3" key="1">
    <citation type="submission" date="2020-05" db="EMBL/GenBank/DDBJ databases">
        <title>Complete genome sequence of of a novel Thermoleptolyngbya strain isolated from hot springs of Ganzi, Sichuan China.</title>
        <authorList>
            <person name="Tang J."/>
            <person name="Daroch M."/>
            <person name="Li L."/>
            <person name="Waleron K."/>
            <person name="Waleron M."/>
            <person name="Waleron M."/>
        </authorList>
    </citation>
    <scope>NUCLEOTIDE SEQUENCE [LARGE SCALE GENOMIC DNA]</scope>
    <source>
        <strain evidence="2 3">PKUAC-SCTA183</strain>
    </source>
</reference>
<dbReference type="InterPro" id="IPR021374">
    <property type="entry name" value="DUF2996"/>
</dbReference>
<dbReference type="Proteomes" id="UP000505210">
    <property type="component" value="Chromosome"/>
</dbReference>
<keyword evidence="3" id="KW-1185">Reference proteome</keyword>
<accession>A0A6M8BJ50</accession>
<evidence type="ECO:0000256" key="1">
    <source>
        <dbReference type="SAM" id="MobiDB-lite"/>
    </source>
</evidence>
<dbReference type="PANTHER" id="PTHR36341">
    <property type="entry name" value="DUF2996 FAMILY PROTEIN"/>
    <property type="match status" value="1"/>
</dbReference>
<dbReference type="RefSeq" id="WP_172355270.1">
    <property type="nucleotide sequence ID" value="NZ_CP053661.1"/>
</dbReference>
<organism evidence="2 3">
    <name type="scientific">Thermoleptolyngbya sichuanensis A183</name>
    <dbReference type="NCBI Taxonomy" id="2737172"/>
    <lineage>
        <taxon>Bacteria</taxon>
        <taxon>Bacillati</taxon>
        <taxon>Cyanobacteriota</taxon>
        <taxon>Cyanophyceae</taxon>
        <taxon>Oculatellales</taxon>
        <taxon>Oculatellaceae</taxon>
        <taxon>Thermoleptolyngbya</taxon>
        <taxon>Thermoleptolyngbya sichuanensis</taxon>
    </lineage>
</organism>
<gene>
    <name evidence="2" type="ORF">HPC62_09930</name>
</gene>
<feature type="region of interest" description="Disordered" evidence="1">
    <location>
        <begin position="1"/>
        <end position="66"/>
    </location>
</feature>
<evidence type="ECO:0000313" key="2">
    <source>
        <dbReference type="EMBL" id="QKD82455.1"/>
    </source>
</evidence>
<dbReference type="PANTHER" id="PTHR36341:SF3">
    <property type="entry name" value="DUF2996 FAMILY PROTEIN"/>
    <property type="match status" value="1"/>
</dbReference>
<protein>
    <submittedName>
        <fullName evidence="2">DUF2996 domain-containing protein</fullName>
    </submittedName>
</protein>
<dbReference type="AlphaFoldDB" id="A0A6M8BJ50"/>
<dbReference type="KEGG" id="theu:HPC62_09930"/>